<dbReference type="PROSITE" id="PS51318">
    <property type="entry name" value="TAT"/>
    <property type="match status" value="1"/>
</dbReference>
<dbReference type="InterPro" id="IPR053135">
    <property type="entry name" value="AKR2_Oxidoreductase"/>
</dbReference>
<feature type="chain" id="PRO_5001847931" evidence="1">
    <location>
        <begin position="30"/>
        <end position="374"/>
    </location>
</feature>
<evidence type="ECO:0000313" key="3">
    <source>
        <dbReference type="EMBL" id="AIQ89472.1"/>
    </source>
</evidence>
<organism evidence="3 4">
    <name type="scientific">Methylobacterium oryzae CBMB20</name>
    <dbReference type="NCBI Taxonomy" id="693986"/>
    <lineage>
        <taxon>Bacteria</taxon>
        <taxon>Pseudomonadati</taxon>
        <taxon>Pseudomonadota</taxon>
        <taxon>Alphaproteobacteria</taxon>
        <taxon>Hyphomicrobiales</taxon>
        <taxon>Methylobacteriaceae</taxon>
        <taxon>Methylobacterium</taxon>
    </lineage>
</organism>
<gene>
    <name evidence="3" type="ORF">MOC_1717</name>
</gene>
<dbReference type="EMBL" id="CP003811">
    <property type="protein sequence ID" value="AIQ89472.1"/>
    <property type="molecule type" value="Genomic_DNA"/>
</dbReference>
<keyword evidence="1" id="KW-0732">Signal</keyword>
<dbReference type="PANTHER" id="PTHR43312:SF1">
    <property type="entry name" value="NADP-DEPENDENT OXIDOREDUCTASE DOMAIN-CONTAINING PROTEIN"/>
    <property type="match status" value="1"/>
</dbReference>
<dbReference type="SUPFAM" id="SSF51430">
    <property type="entry name" value="NAD(P)-linked oxidoreductase"/>
    <property type="match status" value="1"/>
</dbReference>
<evidence type="ECO:0000259" key="2">
    <source>
        <dbReference type="Pfam" id="PF00248"/>
    </source>
</evidence>
<sequence length="374" mass="41011">MERRSFLQGAVLGAGLSGASLAGAGSAGAAVNAPVLPGNRPQDPADLPFVIDPGERRGEMLYRTFGKTSEKISAIGMGGFHLGKKAVTDDEATRLIHAGIDRGITFMDNCWDYNDGRSELRMGAALAQGGYRDKVFLMSKMDGRTKEEAIKQIDQSLLRLRTDRIDLVQHHEILRFDDPDRVFAEGGAMEGFLEAKKAGKLRYIGFTGHKDPRIHLQMLEIAAERGFHFDSVQMPVNVMDAHFRSFSHLVLPYLVQNGIAPLAMKTFGDGVILKADAPIKPIEYLHFSLNLPVSVVITGIQNQRDLDQAFEAVKTFKPMDKAAVAELLSRSKPYALEGKYELFKTSATFDGTAKNAAWLGEDVASVKKLAPTME</sequence>
<dbReference type="CDD" id="cd19100">
    <property type="entry name" value="AKR_unchar"/>
    <property type="match status" value="1"/>
</dbReference>
<dbReference type="eggNOG" id="COG0667">
    <property type="taxonomic scope" value="Bacteria"/>
</dbReference>
<evidence type="ECO:0000256" key="1">
    <source>
        <dbReference type="SAM" id="SignalP"/>
    </source>
</evidence>
<dbReference type="STRING" id="693986.MOC_1717"/>
<proteinExistence type="predicted"/>
<dbReference type="PANTHER" id="PTHR43312">
    <property type="entry name" value="D-THREO-ALDOSE 1-DEHYDROGENASE"/>
    <property type="match status" value="1"/>
</dbReference>
<dbReference type="Gene3D" id="3.20.20.100">
    <property type="entry name" value="NADP-dependent oxidoreductase domain"/>
    <property type="match status" value="1"/>
</dbReference>
<dbReference type="Pfam" id="PF00248">
    <property type="entry name" value="Aldo_ket_red"/>
    <property type="match status" value="1"/>
</dbReference>
<feature type="signal peptide" evidence="1">
    <location>
        <begin position="1"/>
        <end position="29"/>
    </location>
</feature>
<dbReference type="HOGENOM" id="CLU_023205_3_0_5"/>
<accession>A0A089NQ04</accession>
<reference evidence="3 4" key="1">
    <citation type="journal article" date="2014" name="PLoS ONE">
        <title>Genome Information of Methylobacterium oryzae, a Plant-Probiotic Methylotroph in the Phyllosphere.</title>
        <authorList>
            <person name="Kwak M.J."/>
            <person name="Jeong H."/>
            <person name="Madhaiyan M."/>
            <person name="Lee Y."/>
            <person name="Sa T.M."/>
            <person name="Oh T.K."/>
            <person name="Kim J.F."/>
        </authorList>
    </citation>
    <scope>NUCLEOTIDE SEQUENCE [LARGE SCALE GENOMIC DNA]</scope>
    <source>
        <strain evidence="3 4">CBMB20</strain>
    </source>
</reference>
<dbReference type="Proteomes" id="UP000029492">
    <property type="component" value="Chromosome"/>
</dbReference>
<dbReference type="AlphaFoldDB" id="A0A089NQ04"/>
<dbReference type="InterPro" id="IPR036812">
    <property type="entry name" value="NAD(P)_OxRdtase_dom_sf"/>
</dbReference>
<dbReference type="KEGG" id="mor:MOC_1717"/>
<dbReference type="InterPro" id="IPR023210">
    <property type="entry name" value="NADP_OxRdtase_dom"/>
</dbReference>
<name>A0A089NQ04_9HYPH</name>
<dbReference type="RefSeq" id="WP_043756526.1">
    <property type="nucleotide sequence ID" value="NZ_CP003811.1"/>
</dbReference>
<dbReference type="InterPro" id="IPR006311">
    <property type="entry name" value="TAT_signal"/>
</dbReference>
<feature type="domain" description="NADP-dependent oxidoreductase" evidence="2">
    <location>
        <begin position="75"/>
        <end position="325"/>
    </location>
</feature>
<keyword evidence="4" id="KW-1185">Reference proteome</keyword>
<evidence type="ECO:0000313" key="4">
    <source>
        <dbReference type="Proteomes" id="UP000029492"/>
    </source>
</evidence>
<protein>
    <submittedName>
        <fullName evidence="3">Aldo/keto reductase</fullName>
    </submittedName>
</protein>